<proteinExistence type="predicted"/>
<evidence type="ECO:0000256" key="8">
    <source>
        <dbReference type="PROSITE-ProRule" id="PRU00042"/>
    </source>
</evidence>
<reference evidence="10" key="1">
    <citation type="submission" date="2013-11" db="EMBL/GenBank/DDBJ databases">
        <title>Genome sequence of the fusiform rust pathogen reveals effectors for host alternation and coevolution with pine.</title>
        <authorList>
            <consortium name="DOE Joint Genome Institute"/>
            <person name="Smith K."/>
            <person name="Pendleton A."/>
            <person name="Kubisiak T."/>
            <person name="Anderson C."/>
            <person name="Salamov A."/>
            <person name="Aerts A."/>
            <person name="Riley R."/>
            <person name="Clum A."/>
            <person name="Lindquist E."/>
            <person name="Ence D."/>
            <person name="Campbell M."/>
            <person name="Kronenberg Z."/>
            <person name="Feau N."/>
            <person name="Dhillon B."/>
            <person name="Hamelin R."/>
            <person name="Burleigh J."/>
            <person name="Smith J."/>
            <person name="Yandell M."/>
            <person name="Nelson C."/>
            <person name="Grigoriev I."/>
            <person name="Davis J."/>
        </authorList>
    </citation>
    <scope>NUCLEOTIDE SEQUENCE</scope>
    <source>
        <strain evidence="10">G11</strain>
    </source>
</reference>
<dbReference type="InterPro" id="IPR036236">
    <property type="entry name" value="Znf_C2H2_sf"/>
</dbReference>
<dbReference type="FunFam" id="3.30.160.60:FF:001049">
    <property type="entry name" value="zinc finger protein 319"/>
    <property type="match status" value="1"/>
</dbReference>
<dbReference type="PANTHER" id="PTHR40626:SF32">
    <property type="entry name" value="ZINC FINGER PROTEIN RST2"/>
    <property type="match status" value="1"/>
</dbReference>
<comment type="caution">
    <text evidence="10">The sequence shown here is derived from an EMBL/GenBank/DDBJ whole genome shotgun (WGS) entry which is preliminary data.</text>
</comment>
<name>A0A9P6T965_9BASI</name>
<dbReference type="InterPro" id="IPR013087">
    <property type="entry name" value="Znf_C2H2_type"/>
</dbReference>
<evidence type="ECO:0000259" key="9">
    <source>
        <dbReference type="PROSITE" id="PS50157"/>
    </source>
</evidence>
<dbReference type="InterPro" id="IPR051059">
    <property type="entry name" value="VerF-like"/>
</dbReference>
<dbReference type="SUPFAM" id="SSF57667">
    <property type="entry name" value="beta-beta-alpha zinc fingers"/>
    <property type="match status" value="1"/>
</dbReference>
<evidence type="ECO:0000256" key="3">
    <source>
        <dbReference type="ARBA" id="ARBA00022737"/>
    </source>
</evidence>
<dbReference type="PANTHER" id="PTHR40626">
    <property type="entry name" value="MIP31509P"/>
    <property type="match status" value="1"/>
</dbReference>
<dbReference type="GO" id="GO:0008270">
    <property type="term" value="F:zinc ion binding"/>
    <property type="evidence" value="ECO:0007669"/>
    <property type="project" value="UniProtKB-KW"/>
</dbReference>
<keyword evidence="3" id="KW-0677">Repeat</keyword>
<dbReference type="Proteomes" id="UP000886653">
    <property type="component" value="Unassembled WGS sequence"/>
</dbReference>
<dbReference type="EMBL" id="MU167310">
    <property type="protein sequence ID" value="KAG0143781.1"/>
    <property type="molecule type" value="Genomic_DNA"/>
</dbReference>
<dbReference type="AlphaFoldDB" id="A0A9P6T965"/>
<dbReference type="OrthoDB" id="6077919at2759"/>
<keyword evidence="5" id="KW-0862">Zinc</keyword>
<dbReference type="GO" id="GO:0000785">
    <property type="term" value="C:chromatin"/>
    <property type="evidence" value="ECO:0007669"/>
    <property type="project" value="TreeGrafter"/>
</dbReference>
<sequence length="71" mass="7889">MVPHDPPQFLDSVVAKGPGGKFVCQHFPLGKSVPCGKSFDRGEHLKRHWATHTGERPFACTLCGRKFGRNE</sequence>
<evidence type="ECO:0000313" key="11">
    <source>
        <dbReference type="Proteomes" id="UP000886653"/>
    </source>
</evidence>
<protein>
    <recommendedName>
        <fullName evidence="7">pH-response transcription factor pacC/RIM101</fullName>
    </recommendedName>
</protein>
<dbReference type="PROSITE" id="PS50157">
    <property type="entry name" value="ZINC_FINGER_C2H2_2"/>
    <property type="match status" value="1"/>
</dbReference>
<evidence type="ECO:0000313" key="10">
    <source>
        <dbReference type="EMBL" id="KAG0143781.1"/>
    </source>
</evidence>
<dbReference type="GO" id="GO:0005634">
    <property type="term" value="C:nucleus"/>
    <property type="evidence" value="ECO:0007669"/>
    <property type="project" value="UniProtKB-SubCell"/>
</dbReference>
<dbReference type="GO" id="GO:0000978">
    <property type="term" value="F:RNA polymerase II cis-regulatory region sequence-specific DNA binding"/>
    <property type="evidence" value="ECO:0007669"/>
    <property type="project" value="InterPro"/>
</dbReference>
<feature type="domain" description="C2H2-type" evidence="9">
    <location>
        <begin position="22"/>
        <end position="57"/>
    </location>
</feature>
<evidence type="ECO:0000256" key="4">
    <source>
        <dbReference type="ARBA" id="ARBA00022771"/>
    </source>
</evidence>
<comment type="subcellular location">
    <subcellularLocation>
        <location evidence="1">Nucleus</location>
    </subcellularLocation>
</comment>
<evidence type="ECO:0000256" key="7">
    <source>
        <dbReference type="ARBA" id="ARBA00039490"/>
    </source>
</evidence>
<keyword evidence="4 8" id="KW-0863">Zinc-finger</keyword>
<evidence type="ECO:0000256" key="2">
    <source>
        <dbReference type="ARBA" id="ARBA00022723"/>
    </source>
</evidence>
<evidence type="ECO:0000256" key="5">
    <source>
        <dbReference type="ARBA" id="ARBA00022833"/>
    </source>
</evidence>
<gene>
    <name evidence="10" type="ORF">CROQUDRAFT_48327</name>
</gene>
<keyword evidence="11" id="KW-1185">Reference proteome</keyword>
<evidence type="ECO:0000256" key="1">
    <source>
        <dbReference type="ARBA" id="ARBA00004123"/>
    </source>
</evidence>
<evidence type="ECO:0000256" key="6">
    <source>
        <dbReference type="ARBA" id="ARBA00023242"/>
    </source>
</evidence>
<keyword evidence="2" id="KW-0479">Metal-binding</keyword>
<keyword evidence="6" id="KW-0539">Nucleus</keyword>
<organism evidence="10 11">
    <name type="scientific">Cronartium quercuum f. sp. fusiforme G11</name>
    <dbReference type="NCBI Taxonomy" id="708437"/>
    <lineage>
        <taxon>Eukaryota</taxon>
        <taxon>Fungi</taxon>
        <taxon>Dikarya</taxon>
        <taxon>Basidiomycota</taxon>
        <taxon>Pucciniomycotina</taxon>
        <taxon>Pucciniomycetes</taxon>
        <taxon>Pucciniales</taxon>
        <taxon>Coleosporiaceae</taxon>
        <taxon>Cronartium</taxon>
    </lineage>
</organism>
<accession>A0A9P6T965</accession>
<dbReference type="Gene3D" id="3.30.160.60">
    <property type="entry name" value="Classic Zinc Finger"/>
    <property type="match status" value="2"/>
</dbReference>
<dbReference type="GO" id="GO:0000981">
    <property type="term" value="F:DNA-binding transcription factor activity, RNA polymerase II-specific"/>
    <property type="evidence" value="ECO:0007669"/>
    <property type="project" value="InterPro"/>
</dbReference>
<dbReference type="FunFam" id="3.30.160.60:FF:000340">
    <property type="entry name" value="zinc finger protein 473 isoform X1"/>
    <property type="match status" value="1"/>
</dbReference>